<protein>
    <submittedName>
        <fullName evidence="1">HD domain-containing protein</fullName>
    </submittedName>
</protein>
<accession>A0A921AVD2</accession>
<sequence length="265" mass="30019">MTTDLSVHRARFLAYTERFCDVPDAAPLRLKVEHTFKVLEHAGAVVDSLEGRVEATLCRAALLGALYHDCGRFPQFQRYRTFMDATSVNHALLSFHTMRDEGFLREEEPGVRGLAQCAVLLHNRHILPALLSPEARFVTDIVRDSDKLDIFRIMVSYLHSALPERDAVLLHVKDDPESWSQTVADDVLAGRVACYSDLRFVNDFRLLLGTWMLELRFVATRRALAESGLMEAVLAGLPDDPRLLPAKEKLFALLEACRESREEEL</sequence>
<organism evidence="1 2">
    <name type="scientific">Mailhella massiliensis</name>
    <dbReference type="NCBI Taxonomy" id="1903261"/>
    <lineage>
        <taxon>Bacteria</taxon>
        <taxon>Pseudomonadati</taxon>
        <taxon>Thermodesulfobacteriota</taxon>
        <taxon>Desulfovibrionia</taxon>
        <taxon>Desulfovibrionales</taxon>
        <taxon>Desulfovibrionaceae</taxon>
        <taxon>Mailhella</taxon>
    </lineage>
</organism>
<dbReference type="EMBL" id="DYZA01000058">
    <property type="protein sequence ID" value="HJD96616.1"/>
    <property type="molecule type" value="Genomic_DNA"/>
</dbReference>
<dbReference type="RefSeq" id="WP_304121055.1">
    <property type="nucleotide sequence ID" value="NZ_DYZA01000058.1"/>
</dbReference>
<evidence type="ECO:0000313" key="2">
    <source>
        <dbReference type="Proteomes" id="UP000698963"/>
    </source>
</evidence>
<dbReference type="SUPFAM" id="SSF109604">
    <property type="entry name" value="HD-domain/PDEase-like"/>
    <property type="match status" value="1"/>
</dbReference>
<reference evidence="1" key="1">
    <citation type="journal article" date="2021" name="PeerJ">
        <title>Extensive microbial diversity within the chicken gut microbiome revealed by metagenomics and culture.</title>
        <authorList>
            <person name="Gilroy R."/>
            <person name="Ravi A."/>
            <person name="Getino M."/>
            <person name="Pursley I."/>
            <person name="Horton D.L."/>
            <person name="Alikhan N.F."/>
            <person name="Baker D."/>
            <person name="Gharbi K."/>
            <person name="Hall N."/>
            <person name="Watson M."/>
            <person name="Adriaenssens E.M."/>
            <person name="Foster-Nyarko E."/>
            <person name="Jarju S."/>
            <person name="Secka A."/>
            <person name="Antonio M."/>
            <person name="Oren A."/>
            <person name="Chaudhuri R.R."/>
            <person name="La Ragione R."/>
            <person name="Hildebrand F."/>
            <person name="Pallen M.J."/>
        </authorList>
    </citation>
    <scope>NUCLEOTIDE SEQUENCE</scope>
    <source>
        <strain evidence="1">ChiGjej2B2-19336</strain>
    </source>
</reference>
<dbReference type="AlphaFoldDB" id="A0A921AVD2"/>
<dbReference type="Proteomes" id="UP000698963">
    <property type="component" value="Unassembled WGS sequence"/>
</dbReference>
<comment type="caution">
    <text evidence="1">The sequence shown here is derived from an EMBL/GenBank/DDBJ whole genome shotgun (WGS) entry which is preliminary data.</text>
</comment>
<dbReference type="Gene3D" id="1.10.3210.10">
    <property type="entry name" value="Hypothetical protein af1432"/>
    <property type="match status" value="1"/>
</dbReference>
<reference evidence="1" key="2">
    <citation type="submission" date="2021-09" db="EMBL/GenBank/DDBJ databases">
        <authorList>
            <person name="Gilroy R."/>
        </authorList>
    </citation>
    <scope>NUCLEOTIDE SEQUENCE</scope>
    <source>
        <strain evidence="1">ChiGjej2B2-19336</strain>
    </source>
</reference>
<gene>
    <name evidence="1" type="ORF">K8W16_03080</name>
</gene>
<evidence type="ECO:0000313" key="1">
    <source>
        <dbReference type="EMBL" id="HJD96616.1"/>
    </source>
</evidence>
<name>A0A921AVD2_9BACT</name>
<proteinExistence type="predicted"/>